<dbReference type="EMBL" id="FNYE01000006">
    <property type="protein sequence ID" value="SEJ02765.1"/>
    <property type="molecule type" value="Genomic_DNA"/>
</dbReference>
<dbReference type="AlphaFoldDB" id="A0A1H6VRW8"/>
<evidence type="ECO:0000313" key="2">
    <source>
        <dbReference type="Proteomes" id="UP000198866"/>
    </source>
</evidence>
<reference evidence="2" key="1">
    <citation type="submission" date="2016-10" db="EMBL/GenBank/DDBJ databases">
        <authorList>
            <person name="Varghese N."/>
            <person name="Submissions S."/>
        </authorList>
    </citation>
    <scope>NUCLEOTIDE SEQUENCE [LARGE SCALE GENOMIC DNA]</scope>
    <source>
        <strain evidence="2">LMG 26031</strain>
    </source>
</reference>
<sequence length="118" mass="13255">MQLPVGLEEQPVGEDVFTHSSHTRALNPFASLLHPIAKIVVGDRIKAKCQDERLMSITEVEHMLPTRTTSNAPLVLHVGQGIEYARLERLYARVHRGEQALLLQPPQLVRHPVNTLNN</sequence>
<protein>
    <submittedName>
        <fullName evidence="1">Uncharacterized protein</fullName>
    </submittedName>
</protein>
<dbReference type="Proteomes" id="UP000198866">
    <property type="component" value="Unassembled WGS sequence"/>
</dbReference>
<dbReference type="STRING" id="667676.SAMN05192539_10063"/>
<organism evidence="1 2">
    <name type="scientific">Paraburkholderia diazotrophica</name>
    <dbReference type="NCBI Taxonomy" id="667676"/>
    <lineage>
        <taxon>Bacteria</taxon>
        <taxon>Pseudomonadati</taxon>
        <taxon>Pseudomonadota</taxon>
        <taxon>Betaproteobacteria</taxon>
        <taxon>Burkholderiales</taxon>
        <taxon>Burkholderiaceae</taxon>
        <taxon>Paraburkholderia</taxon>
    </lineage>
</organism>
<gene>
    <name evidence="1" type="ORF">SAMN05192539_10063</name>
</gene>
<evidence type="ECO:0000313" key="1">
    <source>
        <dbReference type="EMBL" id="SEJ02765.1"/>
    </source>
</evidence>
<dbReference type="RefSeq" id="WP_143062237.1">
    <property type="nucleotide sequence ID" value="NZ_FNYE01000006.1"/>
</dbReference>
<accession>A0A1H6VRW8</accession>
<name>A0A1H6VRW8_9BURK</name>
<proteinExistence type="predicted"/>
<keyword evidence="2" id="KW-1185">Reference proteome</keyword>